<evidence type="ECO:0000256" key="1">
    <source>
        <dbReference type="ARBA" id="ARBA00022723"/>
    </source>
</evidence>
<keyword evidence="2 4" id="KW-0863">Zinc-finger</keyword>
<keyword evidence="3" id="KW-0862">Zinc</keyword>
<organism evidence="6 7">
    <name type="scientific">Sistotremastrum niveocremeum HHB9708</name>
    <dbReference type="NCBI Taxonomy" id="1314777"/>
    <lineage>
        <taxon>Eukaryota</taxon>
        <taxon>Fungi</taxon>
        <taxon>Dikarya</taxon>
        <taxon>Basidiomycota</taxon>
        <taxon>Agaricomycotina</taxon>
        <taxon>Agaricomycetes</taxon>
        <taxon>Sistotremastrales</taxon>
        <taxon>Sistotremastraceae</taxon>
        <taxon>Sertulicium</taxon>
        <taxon>Sertulicium niveocremeum</taxon>
    </lineage>
</organism>
<evidence type="ECO:0000256" key="3">
    <source>
        <dbReference type="ARBA" id="ARBA00022833"/>
    </source>
</evidence>
<dbReference type="EMBL" id="KV419451">
    <property type="protein sequence ID" value="KZS87375.1"/>
    <property type="molecule type" value="Genomic_DNA"/>
</dbReference>
<dbReference type="InterPro" id="IPR002893">
    <property type="entry name" value="Znf_MYND"/>
</dbReference>
<proteinExistence type="predicted"/>
<accession>A0A164N5I3</accession>
<evidence type="ECO:0000256" key="4">
    <source>
        <dbReference type="PROSITE-ProRule" id="PRU00134"/>
    </source>
</evidence>
<dbReference type="PROSITE" id="PS50865">
    <property type="entry name" value="ZF_MYND_2"/>
    <property type="match status" value="1"/>
</dbReference>
<evidence type="ECO:0000313" key="7">
    <source>
        <dbReference type="Proteomes" id="UP000076722"/>
    </source>
</evidence>
<protein>
    <recommendedName>
        <fullName evidence="5">MYND-type domain-containing protein</fullName>
    </recommendedName>
</protein>
<keyword evidence="1" id="KW-0479">Metal-binding</keyword>
<keyword evidence="7" id="KW-1185">Reference proteome</keyword>
<dbReference type="Pfam" id="PF01753">
    <property type="entry name" value="zf-MYND"/>
    <property type="match status" value="1"/>
</dbReference>
<dbReference type="SUPFAM" id="SSF144232">
    <property type="entry name" value="HIT/MYND zinc finger-like"/>
    <property type="match status" value="1"/>
</dbReference>
<dbReference type="OrthoDB" id="341421at2759"/>
<dbReference type="STRING" id="1314777.A0A164N5I3"/>
<name>A0A164N5I3_9AGAM</name>
<feature type="domain" description="MYND-type" evidence="5">
    <location>
        <begin position="635"/>
        <end position="673"/>
    </location>
</feature>
<reference evidence="6 7" key="1">
    <citation type="journal article" date="2016" name="Mol. Biol. Evol.">
        <title>Comparative Genomics of Early-Diverging Mushroom-Forming Fungi Provides Insights into the Origins of Lignocellulose Decay Capabilities.</title>
        <authorList>
            <person name="Nagy L.G."/>
            <person name="Riley R."/>
            <person name="Tritt A."/>
            <person name="Adam C."/>
            <person name="Daum C."/>
            <person name="Floudas D."/>
            <person name="Sun H."/>
            <person name="Yadav J.S."/>
            <person name="Pangilinan J."/>
            <person name="Larsson K.H."/>
            <person name="Matsuura K."/>
            <person name="Barry K."/>
            <person name="Labutti K."/>
            <person name="Kuo R."/>
            <person name="Ohm R.A."/>
            <person name="Bhattacharya S.S."/>
            <person name="Shirouzu T."/>
            <person name="Yoshinaga Y."/>
            <person name="Martin F.M."/>
            <person name="Grigoriev I.V."/>
            <person name="Hibbett D.S."/>
        </authorList>
    </citation>
    <scope>NUCLEOTIDE SEQUENCE [LARGE SCALE GENOMIC DNA]</scope>
    <source>
        <strain evidence="6 7">HHB9708</strain>
    </source>
</reference>
<evidence type="ECO:0000259" key="5">
    <source>
        <dbReference type="PROSITE" id="PS50865"/>
    </source>
</evidence>
<gene>
    <name evidence="6" type="ORF">SISNIDRAFT_536189</name>
</gene>
<dbReference type="Gene3D" id="6.10.140.2220">
    <property type="match status" value="1"/>
</dbReference>
<sequence length="680" mass="76835">MFKDLKSRSGFKKVHDNYPEIMASILELYTGHTKVPIVSALVLACLRDLFLDGGLRTKIYQDGWDLTILLSIVAVLKRPSEDRYLAIEALWRFLRQYPPDVDICNDVSLNHLPELSALLFSPTVKRNYVGVILQLMGFCFKCTFLHGVEYPMIRSAIARKRVDVRRLNTLLLDRLQGEIVREAPIAEVALSTQAKISETTCDEIWLAVALAYLFPDIVFSNPRSVQFFVACLRSSSLHVRAHGMRVLFDFCRRRDPESQVFASRHIVKAWTNGFPPNLQSDLEAYGHSRCHGPIIMSATAELSEFLAQQDESLDFFEFGKTFAKAMLGADRLALAAPFAWKSSELPYNTWFETLPYAAQILRSRSELDLGDILELKFLLRIGQFERVKEIAGKAAIRSPQIGFWYYALTFAMDTIDPEVLELALKGLECPDLPAYERYALLTESSTRGWERALQLLVLPPRSSQFTEGIEHLNSSYRHFLMLIDTAPPDSTGLIGLINLTVLVEVLRHGPSLSPDLKELNYIMKKIPLIQKINDFVAVQEGGLPGQGFPSGTVKDMIFKYFPTTASEWKHFLARANTCQWAEEEQASQNREAPIDILSENIETLRLDGSPSTNANRKLLIRSLVGAHKDVHFYRCSSCGKPNASLRKCSICGQTSYCDKDCQKAHWKVHKKDCKSPIIAA</sequence>
<dbReference type="GO" id="GO:0008270">
    <property type="term" value="F:zinc ion binding"/>
    <property type="evidence" value="ECO:0007669"/>
    <property type="project" value="UniProtKB-KW"/>
</dbReference>
<evidence type="ECO:0000313" key="6">
    <source>
        <dbReference type="EMBL" id="KZS87375.1"/>
    </source>
</evidence>
<dbReference type="Proteomes" id="UP000076722">
    <property type="component" value="Unassembled WGS sequence"/>
</dbReference>
<evidence type="ECO:0000256" key="2">
    <source>
        <dbReference type="ARBA" id="ARBA00022771"/>
    </source>
</evidence>
<dbReference type="AlphaFoldDB" id="A0A164N5I3"/>